<dbReference type="EMBL" id="PIPQ01000001">
    <property type="protein sequence ID" value="RUO43814.1"/>
    <property type="molecule type" value="Genomic_DNA"/>
</dbReference>
<dbReference type="AlphaFoldDB" id="A0A432X917"/>
<dbReference type="InterPro" id="IPR007730">
    <property type="entry name" value="SPOR-like_dom"/>
</dbReference>
<dbReference type="InterPro" id="IPR036680">
    <property type="entry name" value="SPOR-like_sf"/>
</dbReference>
<protein>
    <recommendedName>
        <fullName evidence="1">SPOR domain-containing protein</fullName>
    </recommendedName>
</protein>
<dbReference type="GO" id="GO:0030428">
    <property type="term" value="C:cell septum"/>
    <property type="evidence" value="ECO:0007669"/>
    <property type="project" value="TreeGrafter"/>
</dbReference>
<dbReference type="PANTHER" id="PTHR38687:SF1">
    <property type="entry name" value="CELL DIVISION PROTEIN DEDD"/>
    <property type="match status" value="1"/>
</dbReference>
<dbReference type="GO" id="GO:0032506">
    <property type="term" value="P:cytokinetic process"/>
    <property type="evidence" value="ECO:0007669"/>
    <property type="project" value="TreeGrafter"/>
</dbReference>
<proteinExistence type="predicted"/>
<dbReference type="PANTHER" id="PTHR38687">
    <property type="entry name" value="CELL DIVISION PROTEIN DEDD-RELATED"/>
    <property type="match status" value="1"/>
</dbReference>
<dbReference type="SUPFAM" id="SSF110997">
    <property type="entry name" value="Sporulation related repeat"/>
    <property type="match status" value="1"/>
</dbReference>
<feature type="domain" description="SPOR" evidence="1">
    <location>
        <begin position="109"/>
        <end position="188"/>
    </location>
</feature>
<accession>A0A432X917</accession>
<dbReference type="Pfam" id="PF05036">
    <property type="entry name" value="SPOR"/>
    <property type="match status" value="1"/>
</dbReference>
<dbReference type="PROSITE" id="PS51724">
    <property type="entry name" value="SPOR"/>
    <property type="match status" value="1"/>
</dbReference>
<organism evidence="2 3">
    <name type="scientific">Aliidiomarina taiwanensis</name>
    <dbReference type="NCBI Taxonomy" id="946228"/>
    <lineage>
        <taxon>Bacteria</taxon>
        <taxon>Pseudomonadati</taxon>
        <taxon>Pseudomonadota</taxon>
        <taxon>Gammaproteobacteria</taxon>
        <taxon>Alteromonadales</taxon>
        <taxon>Idiomarinaceae</taxon>
        <taxon>Aliidiomarina</taxon>
    </lineage>
</organism>
<evidence type="ECO:0000259" key="1">
    <source>
        <dbReference type="PROSITE" id="PS51724"/>
    </source>
</evidence>
<sequence>MNIKGELSMAGSPLQNRVVGTVCVVALAVIILPDLFGNAGQAQRDDFQVTPLSPTIDSHMQSPDFPRDFATTARTQRNSIAVPIIDAEEDSTGSEPSEQQEVFAEDLDTPSGDRWVIQLGAFRNADSVEELLAKLRDAGFAADSRVVRRTDGALHLLFVGPDLNKETLNAQLEELKELTALEGKVVPYQPANN</sequence>
<evidence type="ECO:0000313" key="3">
    <source>
        <dbReference type="Proteomes" id="UP000286976"/>
    </source>
</evidence>
<dbReference type="GO" id="GO:0032153">
    <property type="term" value="C:cell division site"/>
    <property type="evidence" value="ECO:0007669"/>
    <property type="project" value="TreeGrafter"/>
</dbReference>
<dbReference type="InterPro" id="IPR052521">
    <property type="entry name" value="Cell_div_SPOR-domain"/>
</dbReference>
<name>A0A432X917_9GAMM</name>
<gene>
    <name evidence="2" type="ORF">CWE15_01030</name>
</gene>
<reference evidence="2 3" key="1">
    <citation type="journal article" date="2011" name="Front. Microbiol.">
        <title>Genomic signatures of strain selection and enhancement in Bacillus atrophaeus var. globigii, a historical biowarfare simulant.</title>
        <authorList>
            <person name="Gibbons H.S."/>
            <person name="Broomall S.M."/>
            <person name="McNew L.A."/>
            <person name="Daligault H."/>
            <person name="Chapman C."/>
            <person name="Bruce D."/>
            <person name="Karavis M."/>
            <person name="Krepps M."/>
            <person name="McGregor P.A."/>
            <person name="Hong C."/>
            <person name="Park K.H."/>
            <person name="Akmal A."/>
            <person name="Feldman A."/>
            <person name="Lin J.S."/>
            <person name="Chang W.E."/>
            <person name="Higgs B.W."/>
            <person name="Demirev P."/>
            <person name="Lindquist J."/>
            <person name="Liem A."/>
            <person name="Fochler E."/>
            <person name="Read T.D."/>
            <person name="Tapia R."/>
            <person name="Johnson S."/>
            <person name="Bishop-Lilly K.A."/>
            <person name="Detter C."/>
            <person name="Han C."/>
            <person name="Sozhamannan S."/>
            <person name="Rosenzweig C.N."/>
            <person name="Skowronski E.W."/>
        </authorList>
    </citation>
    <scope>NUCLEOTIDE SEQUENCE [LARGE SCALE GENOMIC DNA]</scope>
    <source>
        <strain evidence="2 3">AIT1</strain>
    </source>
</reference>
<keyword evidence="3" id="KW-1185">Reference proteome</keyword>
<dbReference type="Proteomes" id="UP000286976">
    <property type="component" value="Unassembled WGS sequence"/>
</dbReference>
<dbReference type="Gene3D" id="3.30.70.1070">
    <property type="entry name" value="Sporulation related repeat"/>
    <property type="match status" value="1"/>
</dbReference>
<evidence type="ECO:0000313" key="2">
    <source>
        <dbReference type="EMBL" id="RUO43814.1"/>
    </source>
</evidence>
<comment type="caution">
    <text evidence="2">The sequence shown here is derived from an EMBL/GenBank/DDBJ whole genome shotgun (WGS) entry which is preliminary data.</text>
</comment>
<dbReference type="GO" id="GO:0042834">
    <property type="term" value="F:peptidoglycan binding"/>
    <property type="evidence" value="ECO:0007669"/>
    <property type="project" value="InterPro"/>
</dbReference>